<dbReference type="PATRIC" id="fig|431306.5.peg.304"/>
<dbReference type="EMBL" id="LN609302">
    <property type="protein sequence ID" value="CEF53675.1"/>
    <property type="molecule type" value="Genomic_DNA"/>
</dbReference>
<dbReference type="AlphaFoldDB" id="A0A0U4Y963"/>
<dbReference type="STRING" id="431306.AGA_348"/>
<gene>
    <name evidence="1" type="ORF">AGA_348</name>
</gene>
<dbReference type="SUPFAM" id="SSF55874">
    <property type="entry name" value="ATPase domain of HSP90 chaperone/DNA topoisomerase II/histidine kinase"/>
    <property type="match status" value="1"/>
</dbReference>
<evidence type="ECO:0000313" key="1">
    <source>
        <dbReference type="EMBL" id="CEF53675.1"/>
    </source>
</evidence>
<accession>A0A0U4Y963</accession>
<dbReference type="Proteomes" id="UP000068250">
    <property type="component" value="Chromosome I"/>
</dbReference>
<organism evidence="1 2">
    <name type="scientific">Acetobacter ghanensis</name>
    <dbReference type="NCBI Taxonomy" id="431306"/>
    <lineage>
        <taxon>Bacteria</taxon>
        <taxon>Pseudomonadati</taxon>
        <taxon>Pseudomonadota</taxon>
        <taxon>Alphaproteobacteria</taxon>
        <taxon>Acetobacterales</taxon>
        <taxon>Acetobacteraceae</taxon>
        <taxon>Acetobacter</taxon>
    </lineage>
</organism>
<name>A0A0U4Y963_9PROT</name>
<dbReference type="RefSeq" id="WP_231945883.1">
    <property type="nucleotide sequence ID" value="NZ_LN609302.1"/>
</dbReference>
<evidence type="ECO:0000313" key="2">
    <source>
        <dbReference type="Proteomes" id="UP000068250"/>
    </source>
</evidence>
<dbReference type="Gene3D" id="3.30.565.10">
    <property type="entry name" value="Histidine kinase-like ATPase, C-terminal domain"/>
    <property type="match status" value="1"/>
</dbReference>
<reference evidence="2" key="1">
    <citation type="submission" date="2014-09" db="EMBL/GenBank/DDBJ databases">
        <authorList>
            <person name="Illeghems K.G."/>
        </authorList>
    </citation>
    <scope>NUCLEOTIDE SEQUENCE [LARGE SCALE GENOMIC DNA]</scope>
    <source>
        <strain evidence="2">LMG 23848T</strain>
    </source>
</reference>
<dbReference type="InterPro" id="IPR036890">
    <property type="entry name" value="HATPase_C_sf"/>
</dbReference>
<protein>
    <submittedName>
        <fullName evidence="1">Uncharacterized protein</fullName>
    </submittedName>
</protein>
<proteinExistence type="predicted"/>
<sequence>MAKSLTLGTQRETKMTLDIRGSIKNTKISSNQYVIFEELISNAIDAYLIRRHSDANAPAMEIDIEVTFSAADLVGDRETMSVSCRDNGCGIGDDQIKAFLTKDTSYKDDLPIAGIGKCKGAGRIQFFLYFTDISIDSCYRVGDTVLKRELRYAEPQKQIEADDFILGSGQESDIGTVIQMDGLKESIRSRIFQNEALNSFFAAPVICKQMLVVFLQRLVSLGDQLGDFRIRFVSRHWKQDEQVRTLQHSDLPKVTTDRLVNVEERDPATGAGLGTYQQLKLSHYKLDAAHYDLPRNAIAFCAKSSPVKDITALYLRTRAEQNNPVGGFHHIVLIEGEYLDICVNEQRDDFDNIPSTIPSGDLFSEGKISYEDIHRVIDPVIEEMVTPADWNKDDLLKEVTEQFGISEAMLQDTSTRIVYGEPASKLAERVLKKYQERVLDETAEIFTLKQEILCSEPDSDTFRSKINELSWKYTSSLKNFDMATLSQLVVRRAAIVQILDLACDRKLTMQNVAAGVRRKDEQIIHNIFFPMRKDSRDVTDHDIWLLSEEYQYYDYIASDMPLANIKWDDGEAVFESDIDAAMQNILAKRVEENSGKRPDIAVFSKEGSVIIVEFKAPGVSTDEHIGDLSEYAQLLAAKSGGRLKKFYGYLIGNEINTLRLSGNWTPFPTGKGWFQSSLLLDPITRFPLGETYFEILHFSDVIDRAKKRIAVYQDKLRLNFDSNNI</sequence>